<keyword evidence="2" id="KW-0812">Transmembrane</keyword>
<name>M6VCF7_9LEPT</name>
<feature type="region of interest" description="Disordered" evidence="1">
    <location>
        <begin position="1"/>
        <end position="20"/>
    </location>
</feature>
<organism evidence="3 4">
    <name type="scientific">Leptospira noguchii</name>
    <dbReference type="NCBI Taxonomy" id="28182"/>
    <lineage>
        <taxon>Bacteria</taxon>
        <taxon>Pseudomonadati</taxon>
        <taxon>Spirochaetota</taxon>
        <taxon>Spirochaetia</taxon>
        <taxon>Leptospirales</taxon>
        <taxon>Leptospiraceae</taxon>
        <taxon>Leptospira</taxon>
    </lineage>
</organism>
<proteinExistence type="predicted"/>
<dbReference type="AlphaFoldDB" id="M6VCF7"/>
<comment type="caution">
    <text evidence="3">The sequence shown here is derived from an EMBL/GenBank/DDBJ whole genome shotgun (WGS) entry which is preliminary data.</text>
</comment>
<keyword evidence="2" id="KW-0472">Membrane</keyword>
<accession>M6VCF7</accession>
<feature type="transmembrane region" description="Helical" evidence="2">
    <location>
        <begin position="27"/>
        <end position="49"/>
    </location>
</feature>
<evidence type="ECO:0000256" key="1">
    <source>
        <dbReference type="SAM" id="MobiDB-lite"/>
    </source>
</evidence>
<dbReference type="Proteomes" id="UP000012112">
    <property type="component" value="Unassembled WGS sequence"/>
</dbReference>
<protein>
    <submittedName>
        <fullName evidence="3">Uncharacterized protein</fullName>
    </submittedName>
</protein>
<evidence type="ECO:0000313" key="3">
    <source>
        <dbReference type="EMBL" id="EMO55142.1"/>
    </source>
</evidence>
<gene>
    <name evidence="3" type="ORF">LEP1GSC172_4046</name>
</gene>
<keyword evidence="2" id="KW-1133">Transmembrane helix</keyword>
<sequence length="277" mass="31868">MKRDKNGALCSGLKDSKSEPDCEDGDYFFDLGLASVLTVGLIIPVLLVFDWIPVLFKTGEKESIEELSDVKTFDSCQFKTEKAFLEYSFGDFWNRNKRIPLKNCFGKIPFNQEFNSNYQINYRLVINDAIQDSNRFVYHSEGDEIEGTQSKAFRQIRKNADRLFEREEQVRKTIRDQQRSEEIKQCENFFDKLGRYLSIKAEPGNSRATCTVTCNKYVSAEFQPSKSWGKLPECINRCGQCWSTLGWENSWGAGGPGSSKNMNGGLNYEDLKKIQMY</sequence>
<dbReference type="EMBL" id="AKWD02000013">
    <property type="protein sequence ID" value="EMO55142.1"/>
    <property type="molecule type" value="Genomic_DNA"/>
</dbReference>
<evidence type="ECO:0000256" key="2">
    <source>
        <dbReference type="SAM" id="Phobius"/>
    </source>
</evidence>
<reference evidence="3 4" key="1">
    <citation type="submission" date="2013-01" db="EMBL/GenBank/DDBJ databases">
        <authorList>
            <person name="Harkins D.M."/>
            <person name="Durkin A.S."/>
            <person name="Brinkac L.M."/>
            <person name="Haft D.H."/>
            <person name="Selengut J.D."/>
            <person name="Sanka R."/>
            <person name="DePew J."/>
            <person name="Purushe J."/>
            <person name="Matthias M.A."/>
            <person name="Vinetz J.M."/>
            <person name="Sutton G.G."/>
            <person name="Nierman W.C."/>
            <person name="Fouts D.E."/>
        </authorList>
    </citation>
    <scope>NUCLEOTIDE SEQUENCE [LARGE SCALE GENOMIC DNA]</scope>
    <source>
        <strain evidence="3 4">HAI1536</strain>
    </source>
</reference>
<evidence type="ECO:0000313" key="4">
    <source>
        <dbReference type="Proteomes" id="UP000012112"/>
    </source>
</evidence>